<dbReference type="InterPro" id="IPR002023">
    <property type="entry name" value="NuoE-like"/>
</dbReference>
<dbReference type="InterPro" id="IPR042128">
    <property type="entry name" value="NuoE_dom"/>
</dbReference>
<dbReference type="CDD" id="cd03064">
    <property type="entry name" value="TRX_Fd_NuoE"/>
    <property type="match status" value="1"/>
</dbReference>
<dbReference type="PANTHER" id="PTHR43342">
    <property type="entry name" value="NADH-QUINONE OXIDOREDUCTASE, E SUBUNIT"/>
    <property type="match status" value="1"/>
</dbReference>
<gene>
    <name evidence="8" type="primary">hymA</name>
    <name evidence="8" type="ORF">PM10SUCC1_01460</name>
</gene>
<dbReference type="PIRSF" id="PIRSF000216">
    <property type="entry name" value="NADH_DH_24kDa"/>
    <property type="match status" value="1"/>
</dbReference>
<comment type="cofactor">
    <cofactor evidence="6">
        <name>[2Fe-2S] cluster</name>
        <dbReference type="ChEBI" id="CHEBI:190135"/>
    </cofactor>
</comment>
<dbReference type="GO" id="GO:0051537">
    <property type="term" value="F:2 iron, 2 sulfur cluster binding"/>
    <property type="evidence" value="ECO:0007669"/>
    <property type="project" value="UniProtKB-KW"/>
</dbReference>
<dbReference type="Gene3D" id="1.10.10.1590">
    <property type="entry name" value="NADH-quinone oxidoreductase subunit E"/>
    <property type="match status" value="1"/>
</dbReference>
<proteinExistence type="inferred from homology"/>
<feature type="binding site" evidence="7">
    <location>
        <position position="130"/>
    </location>
    <ligand>
        <name>[2Fe-2S] cluster</name>
        <dbReference type="ChEBI" id="CHEBI:190135"/>
    </ligand>
</feature>
<protein>
    <submittedName>
        <fullName evidence="8">NADH dehydrogenase</fullName>
    </submittedName>
</protein>
<dbReference type="Gene3D" id="3.40.30.10">
    <property type="entry name" value="Glutaredoxin"/>
    <property type="match status" value="1"/>
</dbReference>
<evidence type="ECO:0000256" key="4">
    <source>
        <dbReference type="ARBA" id="ARBA00023004"/>
    </source>
</evidence>
<dbReference type="FunFam" id="1.10.10.1590:FF:000001">
    <property type="entry name" value="NADH-quinone oxidoreductase subunit E"/>
    <property type="match status" value="1"/>
</dbReference>
<dbReference type="PANTHER" id="PTHR43342:SF2">
    <property type="entry name" value="POTENTIAL NAD-REDUCING HYDROGENASE SUBUNIT"/>
    <property type="match status" value="1"/>
</dbReference>
<dbReference type="EMBL" id="BSDY01000001">
    <property type="protein sequence ID" value="GLI54631.1"/>
    <property type="molecule type" value="Genomic_DNA"/>
</dbReference>
<dbReference type="RefSeq" id="WP_281832418.1">
    <property type="nucleotide sequence ID" value="NZ_BSDY01000001.1"/>
</dbReference>
<keyword evidence="4 7" id="KW-0408">Iron</keyword>
<reference evidence="8" key="1">
    <citation type="submission" date="2022-12" db="EMBL/GenBank/DDBJ databases">
        <title>Reference genome sequencing for broad-spectrum identification of bacterial and archaeal isolates by mass spectrometry.</title>
        <authorList>
            <person name="Sekiguchi Y."/>
            <person name="Tourlousse D.M."/>
        </authorList>
    </citation>
    <scope>NUCLEOTIDE SEQUENCE</scope>
    <source>
        <strain evidence="8">10succ1</strain>
    </source>
</reference>
<evidence type="ECO:0000256" key="7">
    <source>
        <dbReference type="PIRSR" id="PIRSR000216-1"/>
    </source>
</evidence>
<keyword evidence="9" id="KW-1185">Reference proteome</keyword>
<comment type="cofactor">
    <cofactor evidence="7">
        <name>[2Fe-2S] cluster</name>
        <dbReference type="ChEBI" id="CHEBI:190135"/>
    </cofactor>
    <text evidence="7">Binds 1 [2Fe-2S] cluster.</text>
</comment>
<name>A0A9W6LKU6_9FUSO</name>
<dbReference type="GO" id="GO:0016491">
    <property type="term" value="F:oxidoreductase activity"/>
    <property type="evidence" value="ECO:0007669"/>
    <property type="project" value="InterPro"/>
</dbReference>
<feature type="binding site" evidence="7">
    <location>
        <position position="85"/>
    </location>
    <ligand>
        <name>[2Fe-2S] cluster</name>
        <dbReference type="ChEBI" id="CHEBI:190135"/>
    </ligand>
</feature>
<keyword evidence="3 7" id="KW-0479">Metal-binding</keyword>
<feature type="binding site" evidence="7">
    <location>
        <position position="90"/>
    </location>
    <ligand>
        <name>[2Fe-2S] cluster</name>
        <dbReference type="ChEBI" id="CHEBI:190135"/>
    </ligand>
</feature>
<dbReference type="FunFam" id="3.40.30.10:FF:000015">
    <property type="entry name" value="NADH-quinone oxidoreductase subunit E"/>
    <property type="match status" value="1"/>
</dbReference>
<dbReference type="SUPFAM" id="SSF52833">
    <property type="entry name" value="Thioredoxin-like"/>
    <property type="match status" value="1"/>
</dbReference>
<dbReference type="Pfam" id="PF01257">
    <property type="entry name" value="2Fe-2S_thioredx"/>
    <property type="match status" value="1"/>
</dbReference>
<organism evidence="8 9">
    <name type="scientific">Propionigenium maris DSM 9537</name>
    <dbReference type="NCBI Taxonomy" id="1123000"/>
    <lineage>
        <taxon>Bacteria</taxon>
        <taxon>Fusobacteriati</taxon>
        <taxon>Fusobacteriota</taxon>
        <taxon>Fusobacteriia</taxon>
        <taxon>Fusobacteriales</taxon>
        <taxon>Fusobacteriaceae</taxon>
        <taxon>Propionigenium</taxon>
    </lineage>
</organism>
<evidence type="ECO:0000313" key="9">
    <source>
        <dbReference type="Proteomes" id="UP001144471"/>
    </source>
</evidence>
<dbReference type="Proteomes" id="UP001144471">
    <property type="component" value="Unassembled WGS sequence"/>
</dbReference>
<comment type="caution">
    <text evidence="8">The sequence shown here is derived from an EMBL/GenBank/DDBJ whole genome shotgun (WGS) entry which is preliminary data.</text>
</comment>
<keyword evidence="2 7" id="KW-0001">2Fe-2S</keyword>
<evidence type="ECO:0000256" key="3">
    <source>
        <dbReference type="ARBA" id="ARBA00022723"/>
    </source>
</evidence>
<dbReference type="AlphaFoldDB" id="A0A9W6LKU6"/>
<comment type="similarity">
    <text evidence="1">Belongs to the complex I 24 kDa subunit family.</text>
</comment>
<keyword evidence="5 7" id="KW-0411">Iron-sulfur</keyword>
<dbReference type="InterPro" id="IPR041921">
    <property type="entry name" value="NuoE_N"/>
</dbReference>
<evidence type="ECO:0000313" key="8">
    <source>
        <dbReference type="EMBL" id="GLI54631.1"/>
    </source>
</evidence>
<evidence type="ECO:0000256" key="1">
    <source>
        <dbReference type="ARBA" id="ARBA00010643"/>
    </source>
</evidence>
<evidence type="ECO:0000256" key="2">
    <source>
        <dbReference type="ARBA" id="ARBA00022714"/>
    </source>
</evidence>
<dbReference type="InterPro" id="IPR036249">
    <property type="entry name" value="Thioredoxin-like_sf"/>
</dbReference>
<dbReference type="InterPro" id="IPR028431">
    <property type="entry name" value="NADP_DH_HndA-like"/>
</dbReference>
<accession>A0A9W6LKU6</accession>
<evidence type="ECO:0000256" key="5">
    <source>
        <dbReference type="ARBA" id="ARBA00023014"/>
    </source>
</evidence>
<sequence>MSCKNVLREEMFERLEEYIQSLDTKKGALISVLHKGQEIFGYLPIEVQKFVALKLDLPLAEVYGVITFYSFFTTKPRGKHPISICMGTACYVNGSQSILHELETELEIGVGETTPDGNFSIDVLRCVGACGMAPVVTIGSKVYGKVENGQMKTILKEYN</sequence>
<evidence type="ECO:0000256" key="6">
    <source>
        <dbReference type="ARBA" id="ARBA00034078"/>
    </source>
</evidence>
<dbReference type="GO" id="GO:0046872">
    <property type="term" value="F:metal ion binding"/>
    <property type="evidence" value="ECO:0007669"/>
    <property type="project" value="UniProtKB-KW"/>
</dbReference>
<feature type="binding site" evidence="7">
    <location>
        <position position="126"/>
    </location>
    <ligand>
        <name>[2Fe-2S] cluster</name>
        <dbReference type="ChEBI" id="CHEBI:190135"/>
    </ligand>
</feature>